<evidence type="ECO:0000256" key="1">
    <source>
        <dbReference type="ARBA" id="ARBA00022460"/>
    </source>
</evidence>
<name>A0AA39F3F3_MICHY</name>
<gene>
    <name evidence="4" type="ORF">PV327_008578</name>
</gene>
<dbReference type="PANTHER" id="PTHR12236">
    <property type="entry name" value="STRUCTURAL CONTITUENT OF CUTICLE"/>
    <property type="match status" value="1"/>
</dbReference>
<reference evidence="4" key="1">
    <citation type="journal article" date="2023" name="bioRxiv">
        <title>Scaffold-level genome assemblies of two parasitoid biocontrol wasps reveal the parthenogenesis mechanism and an associated novel virus.</title>
        <authorList>
            <person name="Inwood S."/>
            <person name="Skelly J."/>
            <person name="Guhlin J."/>
            <person name="Harrop T."/>
            <person name="Goldson S."/>
            <person name="Dearden P."/>
        </authorList>
    </citation>
    <scope>NUCLEOTIDE SEQUENCE</scope>
    <source>
        <strain evidence="4">Lincoln</strain>
        <tissue evidence="4">Whole body</tissue>
    </source>
</reference>
<sequence length="144" mass="15433">MTTTWGGIIPGAPLAIAPPLHAVPVVKIHNEYNHHPQYTYGYKVHDAITGDAKSQHETRNGDVVSGSYSLIEADGTRRVVEYTADPINGFNAVVHREPAILHAVPAVPAVPAVAAPVIPPIRPVVYPAFAKFAPGFPSHLGHHY</sequence>
<dbReference type="Pfam" id="PF00379">
    <property type="entry name" value="Chitin_bind_4"/>
    <property type="match status" value="1"/>
</dbReference>
<dbReference type="PRINTS" id="PR00947">
    <property type="entry name" value="CUTICLE"/>
</dbReference>
<evidence type="ECO:0000313" key="4">
    <source>
        <dbReference type="EMBL" id="KAK0162225.1"/>
    </source>
</evidence>
<accession>A0AA39F3F3</accession>
<dbReference type="GO" id="GO:0031012">
    <property type="term" value="C:extracellular matrix"/>
    <property type="evidence" value="ECO:0007669"/>
    <property type="project" value="TreeGrafter"/>
</dbReference>
<dbReference type="PANTHER" id="PTHR12236:SF94">
    <property type="entry name" value="CCP84AA-RELATED"/>
    <property type="match status" value="1"/>
</dbReference>
<dbReference type="InterPro" id="IPR031311">
    <property type="entry name" value="CHIT_BIND_RR_consensus"/>
</dbReference>
<keyword evidence="2" id="KW-0677">Repeat</keyword>
<keyword evidence="1 3" id="KW-0193">Cuticle</keyword>
<dbReference type="GO" id="GO:0005615">
    <property type="term" value="C:extracellular space"/>
    <property type="evidence" value="ECO:0007669"/>
    <property type="project" value="TreeGrafter"/>
</dbReference>
<dbReference type="InterPro" id="IPR051217">
    <property type="entry name" value="Insect_Cuticle_Struc_Prot"/>
</dbReference>
<keyword evidence="5" id="KW-1185">Reference proteome</keyword>
<organism evidence="4 5">
    <name type="scientific">Microctonus hyperodae</name>
    <name type="common">Parasitoid wasp</name>
    <dbReference type="NCBI Taxonomy" id="165561"/>
    <lineage>
        <taxon>Eukaryota</taxon>
        <taxon>Metazoa</taxon>
        <taxon>Ecdysozoa</taxon>
        <taxon>Arthropoda</taxon>
        <taxon>Hexapoda</taxon>
        <taxon>Insecta</taxon>
        <taxon>Pterygota</taxon>
        <taxon>Neoptera</taxon>
        <taxon>Endopterygota</taxon>
        <taxon>Hymenoptera</taxon>
        <taxon>Apocrita</taxon>
        <taxon>Ichneumonoidea</taxon>
        <taxon>Braconidae</taxon>
        <taxon>Euphorinae</taxon>
        <taxon>Microctonus</taxon>
    </lineage>
</organism>
<proteinExistence type="predicted"/>
<dbReference type="AlphaFoldDB" id="A0AA39F3F3"/>
<dbReference type="EMBL" id="JAQQBR010001834">
    <property type="protein sequence ID" value="KAK0162225.1"/>
    <property type="molecule type" value="Genomic_DNA"/>
</dbReference>
<comment type="caution">
    <text evidence="4">The sequence shown here is derived from an EMBL/GenBank/DDBJ whole genome shotgun (WGS) entry which is preliminary data.</text>
</comment>
<evidence type="ECO:0000256" key="3">
    <source>
        <dbReference type="PROSITE-ProRule" id="PRU00497"/>
    </source>
</evidence>
<evidence type="ECO:0000256" key="2">
    <source>
        <dbReference type="ARBA" id="ARBA00022737"/>
    </source>
</evidence>
<dbReference type="GO" id="GO:0042302">
    <property type="term" value="F:structural constituent of cuticle"/>
    <property type="evidence" value="ECO:0007669"/>
    <property type="project" value="UniProtKB-UniRule"/>
</dbReference>
<dbReference type="Proteomes" id="UP001168972">
    <property type="component" value="Unassembled WGS sequence"/>
</dbReference>
<dbReference type="PROSITE" id="PS00233">
    <property type="entry name" value="CHIT_BIND_RR_1"/>
    <property type="match status" value="1"/>
</dbReference>
<dbReference type="PROSITE" id="PS51155">
    <property type="entry name" value="CHIT_BIND_RR_2"/>
    <property type="match status" value="1"/>
</dbReference>
<protein>
    <submittedName>
        <fullName evidence="4">Uncharacterized protein</fullName>
    </submittedName>
</protein>
<evidence type="ECO:0000313" key="5">
    <source>
        <dbReference type="Proteomes" id="UP001168972"/>
    </source>
</evidence>
<dbReference type="InterPro" id="IPR000618">
    <property type="entry name" value="Insect_cuticle"/>
</dbReference>
<reference evidence="4" key="2">
    <citation type="submission" date="2023-03" db="EMBL/GenBank/DDBJ databases">
        <authorList>
            <person name="Inwood S.N."/>
            <person name="Skelly J.G."/>
            <person name="Guhlin J."/>
            <person name="Harrop T.W.R."/>
            <person name="Goldson S.G."/>
            <person name="Dearden P.K."/>
        </authorList>
    </citation>
    <scope>NUCLEOTIDE SEQUENCE</scope>
    <source>
        <strain evidence="4">Lincoln</strain>
        <tissue evidence="4">Whole body</tissue>
    </source>
</reference>